<proteinExistence type="predicted"/>
<dbReference type="Proteomes" id="UP001219568">
    <property type="component" value="Unassembled WGS sequence"/>
</dbReference>
<reference evidence="1" key="2">
    <citation type="submission" date="2023-01" db="EMBL/GenBank/DDBJ databases">
        <authorList>
            <person name="Petersen C."/>
        </authorList>
    </citation>
    <scope>NUCLEOTIDE SEQUENCE</scope>
    <source>
        <strain evidence="1">IBT 15450</strain>
    </source>
</reference>
<organism evidence="1 2">
    <name type="scientific">Penicillium canescens</name>
    <dbReference type="NCBI Taxonomy" id="5083"/>
    <lineage>
        <taxon>Eukaryota</taxon>
        <taxon>Fungi</taxon>
        <taxon>Dikarya</taxon>
        <taxon>Ascomycota</taxon>
        <taxon>Pezizomycotina</taxon>
        <taxon>Eurotiomycetes</taxon>
        <taxon>Eurotiomycetidae</taxon>
        <taxon>Eurotiales</taxon>
        <taxon>Aspergillaceae</taxon>
        <taxon>Penicillium</taxon>
    </lineage>
</organism>
<accession>A0AAD6I6H6</accession>
<protein>
    <submittedName>
        <fullName evidence="1">Uncharacterized protein</fullName>
    </submittedName>
</protein>
<reference evidence="1" key="1">
    <citation type="journal article" date="2023" name="IMA Fungus">
        <title>Comparative genomic study of the Penicillium genus elucidates a diverse pangenome and 15 lateral gene transfer events.</title>
        <authorList>
            <person name="Petersen C."/>
            <person name="Sorensen T."/>
            <person name="Nielsen M.R."/>
            <person name="Sondergaard T.E."/>
            <person name="Sorensen J.L."/>
            <person name="Fitzpatrick D.A."/>
            <person name="Frisvad J.C."/>
            <person name="Nielsen K.L."/>
        </authorList>
    </citation>
    <scope>NUCLEOTIDE SEQUENCE</scope>
    <source>
        <strain evidence="1">IBT 15450</strain>
    </source>
</reference>
<keyword evidence="2" id="KW-1185">Reference proteome</keyword>
<evidence type="ECO:0000313" key="1">
    <source>
        <dbReference type="EMBL" id="KAJ6034095.1"/>
    </source>
</evidence>
<evidence type="ECO:0000313" key="2">
    <source>
        <dbReference type="Proteomes" id="UP001219568"/>
    </source>
</evidence>
<dbReference type="EMBL" id="JAQJZL010000012">
    <property type="protein sequence ID" value="KAJ6034095.1"/>
    <property type="molecule type" value="Genomic_DNA"/>
</dbReference>
<gene>
    <name evidence="1" type="ORF">N7460_009912</name>
</gene>
<comment type="caution">
    <text evidence="1">The sequence shown here is derived from an EMBL/GenBank/DDBJ whole genome shotgun (WGS) entry which is preliminary data.</text>
</comment>
<sequence length="109" mass="12376">MGVNRAPEDLKVSWKWRSEMQFLQNLADNREYKQMLAQVNFYMDQHTVGHGFILSDLELVAVKRLDGYGRLAVATPVLWRSGGVGSLSVLLGLWYLGKLAAEDNHWALN</sequence>
<name>A0AAD6I6H6_PENCN</name>
<dbReference type="AlphaFoldDB" id="A0AAD6I6H6"/>